<keyword evidence="6" id="KW-1185">Reference proteome</keyword>
<keyword evidence="3" id="KW-1133">Transmembrane helix</keyword>
<dbReference type="EMBL" id="BMOQ01000005">
    <property type="protein sequence ID" value="GGN18491.1"/>
    <property type="molecule type" value="Genomic_DNA"/>
</dbReference>
<dbReference type="PRINTS" id="PR00344">
    <property type="entry name" value="BCTRLSENSOR"/>
</dbReference>
<gene>
    <name evidence="5" type="ORF">GCM10009021_19350</name>
</gene>
<dbReference type="SMART" id="SM00387">
    <property type="entry name" value="HATPase_c"/>
    <property type="match status" value="1"/>
</dbReference>
<feature type="compositionally biased region" description="Basic and acidic residues" evidence="2">
    <location>
        <begin position="331"/>
        <end position="342"/>
    </location>
</feature>
<feature type="transmembrane region" description="Helical" evidence="3">
    <location>
        <begin position="97"/>
        <end position="118"/>
    </location>
</feature>
<dbReference type="GO" id="GO:0000155">
    <property type="term" value="F:phosphorelay sensor kinase activity"/>
    <property type="evidence" value="ECO:0007669"/>
    <property type="project" value="TreeGrafter"/>
</dbReference>
<organism evidence="5 6">
    <name type="scientific">Halarchaeum nitratireducens</name>
    <dbReference type="NCBI Taxonomy" id="489913"/>
    <lineage>
        <taxon>Archaea</taxon>
        <taxon>Methanobacteriati</taxon>
        <taxon>Methanobacteriota</taxon>
        <taxon>Stenosarchaea group</taxon>
        <taxon>Halobacteria</taxon>
        <taxon>Halobacteriales</taxon>
        <taxon>Halobacteriaceae</taxon>
    </lineage>
</organism>
<evidence type="ECO:0000313" key="6">
    <source>
        <dbReference type="Proteomes" id="UP000608850"/>
    </source>
</evidence>
<evidence type="ECO:0000256" key="2">
    <source>
        <dbReference type="SAM" id="MobiDB-lite"/>
    </source>
</evidence>
<dbReference type="Gene3D" id="3.30.565.10">
    <property type="entry name" value="Histidine kinase-like ATPase, C-terminal domain"/>
    <property type="match status" value="1"/>
</dbReference>
<feature type="transmembrane region" description="Helical" evidence="3">
    <location>
        <begin position="130"/>
        <end position="148"/>
    </location>
</feature>
<feature type="transmembrane region" description="Helical" evidence="3">
    <location>
        <begin position="33"/>
        <end position="51"/>
    </location>
</feature>
<dbReference type="AlphaFoldDB" id="A0A830GD95"/>
<sequence length="400" mass="43661">MYVRTMHPARTMDRGERDRDGVSDAARLVPHGLVALGALALVALVAEWLAFGMLDGTTAPRQLVGEFLISLALAAALAYGGYWITTRDYSVDLYPRIARWCLCGLLGFLLFNLLIMMISPAPTPRANVAWARGTAVLGAFGGLLLGIVEARSIQRARRAERAVARAEYAERQQQWFDYLNGLLRHEVLNKANVIEGYAALVAEDVDDPVLRERLDVIRRNSDEMAEVIEDVRVLIHATEEPDELSAVDLVPIVRNAIADVRDRTERVHVEADLPSDAPVSADALLPRVFSNLLDNAVEHSDTGDVAIDVTIDEHPDEVLVTVSDDGPGIPDDERSSLFERSDNTGSTHGLGLYLVRHLVDRYDGDVALTETGPGGTTFTVALPRADTANDGDAPDESPLR</sequence>
<feature type="region of interest" description="Disordered" evidence="2">
    <location>
        <begin position="323"/>
        <end position="342"/>
    </location>
</feature>
<dbReference type="PANTHER" id="PTHR43547:SF2">
    <property type="entry name" value="HYBRID SIGNAL TRANSDUCTION HISTIDINE KINASE C"/>
    <property type="match status" value="1"/>
</dbReference>
<dbReference type="InterPro" id="IPR003594">
    <property type="entry name" value="HATPase_dom"/>
</dbReference>
<dbReference type="InterPro" id="IPR036890">
    <property type="entry name" value="HATPase_C_sf"/>
</dbReference>
<evidence type="ECO:0000256" key="3">
    <source>
        <dbReference type="SAM" id="Phobius"/>
    </source>
</evidence>
<dbReference type="InterPro" id="IPR005467">
    <property type="entry name" value="His_kinase_dom"/>
</dbReference>
<protein>
    <recommendedName>
        <fullName evidence="4">Histidine kinase domain-containing protein</fullName>
    </recommendedName>
</protein>
<dbReference type="Pfam" id="PF02518">
    <property type="entry name" value="HATPase_c"/>
    <property type="match status" value="1"/>
</dbReference>
<dbReference type="CDD" id="cd00075">
    <property type="entry name" value="HATPase"/>
    <property type="match status" value="1"/>
</dbReference>
<evidence type="ECO:0000256" key="1">
    <source>
        <dbReference type="ARBA" id="ARBA00022553"/>
    </source>
</evidence>
<proteinExistence type="predicted"/>
<reference evidence="5 6" key="1">
    <citation type="journal article" date="2019" name="Int. J. Syst. Evol. Microbiol.">
        <title>The Global Catalogue of Microorganisms (GCM) 10K type strain sequencing project: providing services to taxonomists for standard genome sequencing and annotation.</title>
        <authorList>
            <consortium name="The Broad Institute Genomics Platform"/>
            <consortium name="The Broad Institute Genome Sequencing Center for Infectious Disease"/>
            <person name="Wu L."/>
            <person name="Ma J."/>
        </authorList>
    </citation>
    <scope>NUCLEOTIDE SEQUENCE [LARGE SCALE GENOMIC DNA]</scope>
    <source>
        <strain evidence="5 6">JCM 16331</strain>
    </source>
</reference>
<keyword evidence="1" id="KW-0597">Phosphoprotein</keyword>
<feature type="transmembrane region" description="Helical" evidence="3">
    <location>
        <begin position="63"/>
        <end position="85"/>
    </location>
</feature>
<feature type="domain" description="Histidine kinase" evidence="4">
    <location>
        <begin position="182"/>
        <end position="386"/>
    </location>
</feature>
<accession>A0A830GD95</accession>
<feature type="region of interest" description="Disordered" evidence="2">
    <location>
        <begin position="377"/>
        <end position="400"/>
    </location>
</feature>
<comment type="caution">
    <text evidence="5">The sequence shown here is derived from an EMBL/GenBank/DDBJ whole genome shotgun (WGS) entry which is preliminary data.</text>
</comment>
<dbReference type="SUPFAM" id="SSF55874">
    <property type="entry name" value="ATPase domain of HSP90 chaperone/DNA topoisomerase II/histidine kinase"/>
    <property type="match status" value="1"/>
</dbReference>
<keyword evidence="3" id="KW-0472">Membrane</keyword>
<keyword evidence="3" id="KW-0812">Transmembrane</keyword>
<dbReference type="PANTHER" id="PTHR43547">
    <property type="entry name" value="TWO-COMPONENT HISTIDINE KINASE"/>
    <property type="match status" value="1"/>
</dbReference>
<dbReference type="InterPro" id="IPR004358">
    <property type="entry name" value="Sig_transdc_His_kin-like_C"/>
</dbReference>
<evidence type="ECO:0000259" key="4">
    <source>
        <dbReference type="PROSITE" id="PS50109"/>
    </source>
</evidence>
<dbReference type="Proteomes" id="UP000608850">
    <property type="component" value="Unassembled WGS sequence"/>
</dbReference>
<name>A0A830GD95_9EURY</name>
<evidence type="ECO:0000313" key="5">
    <source>
        <dbReference type="EMBL" id="GGN18491.1"/>
    </source>
</evidence>
<dbReference type="PROSITE" id="PS50109">
    <property type="entry name" value="HIS_KIN"/>
    <property type="match status" value="1"/>
</dbReference>